<evidence type="ECO:0000313" key="3">
    <source>
        <dbReference type="Proteomes" id="UP000315377"/>
    </source>
</evidence>
<name>A0AAP9DQG5_PANTH</name>
<gene>
    <name evidence="2" type="ORF">FLT43_00795</name>
    <name evidence="1" type="ORF">M5W83_05405</name>
</gene>
<sequence length="180" mass="20728">MGLDYQFVVVIKEHSRAALWKYVEEHGEHLDSYIIAHFPMDSFILKYLEGGYSYAPHYDAEEIQQHILGDGRARIGGIDIGERRLEHTESEVAIAFTAVTSDMSLLFRDSVSVHRWFIGLSRAADAVMSYLDLEYEGDRLIYYRGNEITIELKGEGHLHVGKQKFVEIIEAYANRTEHFD</sequence>
<dbReference type="Proteomes" id="UP001209276">
    <property type="component" value="Unassembled WGS sequence"/>
</dbReference>
<organism evidence="2 3">
    <name type="scientific">Paenibacillus thiaminolyticus</name>
    <name type="common">Bacillus thiaminolyticus</name>
    <dbReference type="NCBI Taxonomy" id="49283"/>
    <lineage>
        <taxon>Bacteria</taxon>
        <taxon>Bacillati</taxon>
        <taxon>Bacillota</taxon>
        <taxon>Bacilli</taxon>
        <taxon>Bacillales</taxon>
        <taxon>Paenibacillaceae</taxon>
        <taxon>Paenibacillus</taxon>
    </lineage>
</organism>
<dbReference type="EMBL" id="JAMDMM010000014">
    <property type="protein sequence ID" value="MCY9606597.1"/>
    <property type="molecule type" value="Genomic_DNA"/>
</dbReference>
<dbReference type="AlphaFoldDB" id="A0AAP9DQG5"/>
<proteinExistence type="predicted"/>
<reference evidence="2 3" key="1">
    <citation type="submission" date="2019-07" db="EMBL/GenBank/DDBJ databases">
        <title>Paenibacillus thiaminolyticus NRRL B-4156.</title>
        <authorList>
            <person name="Hehnly C."/>
            <person name="Zhang L."/>
        </authorList>
    </citation>
    <scope>NUCLEOTIDE SEQUENCE [LARGE SCALE GENOMIC DNA]</scope>
    <source>
        <strain evidence="2 3">NRRL B-4156</strain>
    </source>
</reference>
<accession>A0AAP9DQG5</accession>
<dbReference type="EMBL" id="CP041405">
    <property type="protein sequence ID" value="QDM42206.1"/>
    <property type="molecule type" value="Genomic_DNA"/>
</dbReference>
<evidence type="ECO:0000313" key="1">
    <source>
        <dbReference type="EMBL" id="MCY9606597.1"/>
    </source>
</evidence>
<dbReference type="Proteomes" id="UP000315377">
    <property type="component" value="Chromosome"/>
</dbReference>
<dbReference type="GeneID" id="76994532"/>
<dbReference type="RefSeq" id="WP_087443785.1">
    <property type="nucleotide sequence ID" value="NZ_CABMNB010000036.1"/>
</dbReference>
<keyword evidence="4" id="KW-1185">Reference proteome</keyword>
<evidence type="ECO:0000313" key="4">
    <source>
        <dbReference type="Proteomes" id="UP001209276"/>
    </source>
</evidence>
<reference evidence="1 4" key="2">
    <citation type="submission" date="2022-05" db="EMBL/GenBank/DDBJ databases">
        <title>Genome Sequencing of Bee-Associated Microbes.</title>
        <authorList>
            <person name="Dunlap C."/>
        </authorList>
    </citation>
    <scope>NUCLEOTIDE SEQUENCE [LARGE SCALE GENOMIC DNA]</scope>
    <source>
        <strain evidence="1 4">NRRL B-14613</strain>
    </source>
</reference>
<protein>
    <submittedName>
        <fullName evidence="2">Uncharacterized protein</fullName>
    </submittedName>
</protein>
<evidence type="ECO:0000313" key="2">
    <source>
        <dbReference type="EMBL" id="QDM42206.1"/>
    </source>
</evidence>